<gene>
    <name evidence="1" type="ORF">TCDM_11291</name>
</gene>
<dbReference type="VEuPathDB" id="TriTrypDB:TCDM_11291"/>
<sequence>MRSVPLVAAVGLLCAWHFLAVRRGWRCFCVRCAAGFSFPCLCLGVCGKLWESEHGWLPASPRALGPSIHVDLLDGVSRHPGCSEEEDGEDLLWAEGGWTGQSPSVSFPVLLAVHTESVNLSECGMKRLCRFVCATQSSSLHAVVTVRCGAVLFDEGGARCHGRCAPQLFIDTASAFFFSVCVNFFFCFTMDLLEELWFWWLLHDALPCVSVAVFPRDAKAFDGVFTLLFAPRSQPCLLMAAAMGPCGCVLVARVASPAIASLLCCWGVGE</sequence>
<dbReference type="AlphaFoldDB" id="V5D120"/>
<accession>V5D120</accession>
<comment type="caution">
    <text evidence="1">The sequence shown here is derived from an EMBL/GenBank/DDBJ whole genome shotgun (WGS) entry which is preliminary data.</text>
</comment>
<reference evidence="1 2" key="1">
    <citation type="journal article" date="2014" name="Genome Announc.">
        <title>Trypanosoma cruzi Clone Dm28c Draft Genome Sequence.</title>
        <authorList>
            <person name="Grisard E.C."/>
            <person name="Teixeira S.M."/>
            <person name="de Almeida L.G."/>
            <person name="Stoco P.H."/>
            <person name="Gerber A.L."/>
            <person name="Talavera-Lopez C."/>
            <person name="Lima O.C."/>
            <person name="Andersson B."/>
            <person name="de Vasconcelos A.T."/>
        </authorList>
    </citation>
    <scope>NUCLEOTIDE SEQUENCE [LARGE SCALE GENOMIC DNA]</scope>
    <source>
        <strain evidence="1 2">Dm28c</strain>
    </source>
</reference>
<evidence type="ECO:0000313" key="1">
    <source>
        <dbReference type="EMBL" id="ESS61131.1"/>
    </source>
</evidence>
<organism evidence="1 2">
    <name type="scientific">Trypanosoma cruzi Dm28c</name>
    <dbReference type="NCBI Taxonomy" id="1416333"/>
    <lineage>
        <taxon>Eukaryota</taxon>
        <taxon>Discoba</taxon>
        <taxon>Euglenozoa</taxon>
        <taxon>Kinetoplastea</taxon>
        <taxon>Metakinetoplastina</taxon>
        <taxon>Trypanosomatida</taxon>
        <taxon>Trypanosomatidae</taxon>
        <taxon>Trypanosoma</taxon>
        <taxon>Schizotrypanum</taxon>
    </lineage>
</organism>
<dbReference type="Proteomes" id="UP000017861">
    <property type="component" value="Unassembled WGS sequence"/>
</dbReference>
<name>V5D120_TRYCR</name>
<dbReference type="OrthoDB" id="10342637at2759"/>
<proteinExistence type="predicted"/>
<dbReference type="EMBL" id="AYLP01000334">
    <property type="protein sequence ID" value="ESS61131.1"/>
    <property type="molecule type" value="Genomic_DNA"/>
</dbReference>
<protein>
    <submittedName>
        <fullName evidence="1">Uncharacterized protein</fullName>
    </submittedName>
</protein>
<evidence type="ECO:0000313" key="2">
    <source>
        <dbReference type="Proteomes" id="UP000017861"/>
    </source>
</evidence>